<dbReference type="Proteomes" id="UP001487740">
    <property type="component" value="Unassembled WGS sequence"/>
</dbReference>
<sequence length="129" mass="14249">MTRLVFLAVVAAMIVDVMAGPACQSPIPNNRLRELPLVNLPVQTLVQRVGDSQLADQVYQCYTNDGMDCTPCQSGEVSEIVALLPVLLQDCQTKNSNVCPRDLQPKAARIVQEMIKTYGNRYDAILTRL</sequence>
<evidence type="ECO:0000313" key="2">
    <source>
        <dbReference type="EMBL" id="KAK8394935.1"/>
    </source>
</evidence>
<protein>
    <submittedName>
        <fullName evidence="2">Uncharacterized protein</fullName>
    </submittedName>
</protein>
<comment type="caution">
    <text evidence="2">The sequence shown here is derived from an EMBL/GenBank/DDBJ whole genome shotgun (WGS) entry which is preliminary data.</text>
</comment>
<evidence type="ECO:0000256" key="1">
    <source>
        <dbReference type="SAM" id="SignalP"/>
    </source>
</evidence>
<proteinExistence type="predicted"/>
<evidence type="ECO:0000313" key="3">
    <source>
        <dbReference type="Proteomes" id="UP001487740"/>
    </source>
</evidence>
<reference evidence="2 3" key="1">
    <citation type="submission" date="2023-03" db="EMBL/GenBank/DDBJ databases">
        <title>High-quality genome of Scylla paramamosain provides insights in environmental adaptation.</title>
        <authorList>
            <person name="Zhang L."/>
        </authorList>
    </citation>
    <scope>NUCLEOTIDE SEQUENCE [LARGE SCALE GENOMIC DNA]</scope>
    <source>
        <strain evidence="2">LZ_2023a</strain>
        <tissue evidence="2">Muscle</tissue>
    </source>
</reference>
<keyword evidence="3" id="KW-1185">Reference proteome</keyword>
<organism evidence="2 3">
    <name type="scientific">Scylla paramamosain</name>
    <name type="common">Mud crab</name>
    <dbReference type="NCBI Taxonomy" id="85552"/>
    <lineage>
        <taxon>Eukaryota</taxon>
        <taxon>Metazoa</taxon>
        <taxon>Ecdysozoa</taxon>
        <taxon>Arthropoda</taxon>
        <taxon>Crustacea</taxon>
        <taxon>Multicrustacea</taxon>
        <taxon>Malacostraca</taxon>
        <taxon>Eumalacostraca</taxon>
        <taxon>Eucarida</taxon>
        <taxon>Decapoda</taxon>
        <taxon>Pleocyemata</taxon>
        <taxon>Brachyura</taxon>
        <taxon>Eubrachyura</taxon>
        <taxon>Portunoidea</taxon>
        <taxon>Portunidae</taxon>
        <taxon>Portuninae</taxon>
        <taxon>Scylla</taxon>
    </lineage>
</organism>
<name>A0AAW0U7Z2_SCYPA</name>
<keyword evidence="1" id="KW-0732">Signal</keyword>
<accession>A0AAW0U7Z2</accession>
<dbReference type="AlphaFoldDB" id="A0AAW0U7Z2"/>
<feature type="chain" id="PRO_5043586971" evidence="1">
    <location>
        <begin position="20"/>
        <end position="129"/>
    </location>
</feature>
<dbReference type="EMBL" id="JARAKH010000018">
    <property type="protein sequence ID" value="KAK8394935.1"/>
    <property type="molecule type" value="Genomic_DNA"/>
</dbReference>
<feature type="signal peptide" evidence="1">
    <location>
        <begin position="1"/>
        <end position="19"/>
    </location>
</feature>
<gene>
    <name evidence="2" type="ORF">O3P69_006015</name>
</gene>